<dbReference type="Proteomes" id="UP000593560">
    <property type="component" value="Unassembled WGS sequence"/>
</dbReference>
<name>A0A7J9I4F5_9ROSI</name>
<dbReference type="AlphaFoldDB" id="A0A7J9I4F5"/>
<dbReference type="EMBL" id="JABFAD010000013">
    <property type="protein sequence ID" value="MBA0816045.1"/>
    <property type="molecule type" value="Genomic_DNA"/>
</dbReference>
<evidence type="ECO:0000313" key="1">
    <source>
        <dbReference type="EMBL" id="MBA0816045.1"/>
    </source>
</evidence>
<sequence>MSTSAVEVSGEKVKAMWIRD</sequence>
<reference evidence="1 2" key="1">
    <citation type="journal article" date="2019" name="Genome Biol. Evol.">
        <title>Insights into the evolution of the New World diploid cottons (Gossypium, subgenus Houzingenia) based on genome sequencing.</title>
        <authorList>
            <person name="Grover C.E."/>
            <person name="Arick M.A. 2nd"/>
            <person name="Thrash A."/>
            <person name="Conover J.L."/>
            <person name="Sanders W.S."/>
            <person name="Peterson D.G."/>
            <person name="Frelichowski J.E."/>
            <person name="Scheffler J.A."/>
            <person name="Scheffler B.E."/>
            <person name="Wendel J.F."/>
        </authorList>
    </citation>
    <scope>NUCLEOTIDE SEQUENCE [LARGE SCALE GENOMIC DNA]</scope>
    <source>
        <strain evidence="1">0</strain>
        <tissue evidence="1">Leaf</tissue>
    </source>
</reference>
<accession>A0A7J9I4F5</accession>
<proteinExistence type="predicted"/>
<protein>
    <submittedName>
        <fullName evidence="1">Uncharacterized protein</fullName>
    </submittedName>
</protein>
<comment type="caution">
    <text evidence="1">The sequence shown here is derived from an EMBL/GenBank/DDBJ whole genome shotgun (WGS) entry which is preliminary data.</text>
</comment>
<keyword evidence="2" id="KW-1185">Reference proteome</keyword>
<evidence type="ECO:0000313" key="2">
    <source>
        <dbReference type="Proteomes" id="UP000593560"/>
    </source>
</evidence>
<gene>
    <name evidence="1" type="ORF">Gohar_000748</name>
</gene>
<organism evidence="1 2">
    <name type="scientific">Gossypium harknessii</name>
    <dbReference type="NCBI Taxonomy" id="34285"/>
    <lineage>
        <taxon>Eukaryota</taxon>
        <taxon>Viridiplantae</taxon>
        <taxon>Streptophyta</taxon>
        <taxon>Embryophyta</taxon>
        <taxon>Tracheophyta</taxon>
        <taxon>Spermatophyta</taxon>
        <taxon>Magnoliopsida</taxon>
        <taxon>eudicotyledons</taxon>
        <taxon>Gunneridae</taxon>
        <taxon>Pentapetalae</taxon>
        <taxon>rosids</taxon>
        <taxon>malvids</taxon>
        <taxon>Malvales</taxon>
        <taxon>Malvaceae</taxon>
        <taxon>Malvoideae</taxon>
        <taxon>Gossypium</taxon>
    </lineage>
</organism>